<dbReference type="SUPFAM" id="SSF52788">
    <property type="entry name" value="Phosphotyrosine protein phosphatases I"/>
    <property type="match status" value="1"/>
</dbReference>
<dbReference type="InterPro" id="IPR036196">
    <property type="entry name" value="Ptyr_pPase_sf"/>
</dbReference>
<comment type="caution">
    <text evidence="1">The sequence shown here is derived from an EMBL/GenBank/DDBJ whole genome shotgun (WGS) entry which is preliminary data.</text>
</comment>
<sequence length="112" mass="12957">MNTEQNLLFICSKNQWRSPTAEDLFSNHSYFKARSAGTSSKARIKVTEKVLHWAHVVLVMEKKHKELLYQKFLATIQIKRVIVLNIPDKYKRNDPALISILQQKLAAHGIEV</sequence>
<dbReference type="Gene3D" id="3.40.50.2300">
    <property type="match status" value="1"/>
</dbReference>
<reference evidence="2" key="1">
    <citation type="journal article" date="2019" name="Int. J. Syst. Evol. Microbiol.">
        <title>The Global Catalogue of Microorganisms (GCM) 10K type strain sequencing project: providing services to taxonomists for standard genome sequencing and annotation.</title>
        <authorList>
            <consortium name="The Broad Institute Genomics Platform"/>
            <consortium name="The Broad Institute Genome Sequencing Center for Infectious Disease"/>
            <person name="Wu L."/>
            <person name="Ma J."/>
        </authorList>
    </citation>
    <scope>NUCLEOTIDE SEQUENCE [LARGE SCALE GENOMIC DNA]</scope>
    <source>
        <strain evidence="2">CGMCC 4.7393</strain>
    </source>
</reference>
<name>A0ABW2DJG8_9BACT</name>
<dbReference type="EMBL" id="JBHSYQ010000004">
    <property type="protein sequence ID" value="MFC6997969.1"/>
    <property type="molecule type" value="Genomic_DNA"/>
</dbReference>
<keyword evidence="2" id="KW-1185">Reference proteome</keyword>
<gene>
    <name evidence="1" type="ORF">ACFQHR_10045</name>
</gene>
<evidence type="ECO:0000313" key="1">
    <source>
        <dbReference type="EMBL" id="MFC6997969.1"/>
    </source>
</evidence>
<proteinExistence type="predicted"/>
<dbReference type="Proteomes" id="UP001596405">
    <property type="component" value="Unassembled WGS sequence"/>
</dbReference>
<dbReference type="PIRSF" id="PIRSF029416">
    <property type="entry name" value="UCP029416_PTP"/>
    <property type="match status" value="1"/>
</dbReference>
<accession>A0ABW2DJG8</accession>
<protein>
    <submittedName>
        <fullName evidence="1">Low molecular weight protein tyrosine phosphatase family protein</fullName>
    </submittedName>
</protein>
<organism evidence="1 2">
    <name type="scientific">Rufibacter roseus</name>
    <dbReference type="NCBI Taxonomy" id="1567108"/>
    <lineage>
        <taxon>Bacteria</taxon>
        <taxon>Pseudomonadati</taxon>
        <taxon>Bacteroidota</taxon>
        <taxon>Cytophagia</taxon>
        <taxon>Cytophagales</taxon>
        <taxon>Hymenobacteraceae</taxon>
        <taxon>Rufibacter</taxon>
    </lineage>
</organism>
<evidence type="ECO:0000313" key="2">
    <source>
        <dbReference type="Proteomes" id="UP001596405"/>
    </source>
</evidence>
<dbReference type="RefSeq" id="WP_066625519.1">
    <property type="nucleotide sequence ID" value="NZ_JBHSYQ010000004.1"/>
</dbReference>
<dbReference type="InterPro" id="IPR016919">
    <property type="entry name" value="UCP029416_PTP"/>
</dbReference>